<sequence>MALAGPALAEMHEVQMLNRGEAGPMVFEPGFLRVEPGDTVKFIAADPGHNAESILEMIPENAEAFKGKINEEIEITFDAEGLYGIKCLPHYAMGMVMTVAVGEVSEAPQNYLEGRIPPRARKRFEAQLSNL</sequence>
<dbReference type="Pfam" id="PF00127">
    <property type="entry name" value="Copper-bind"/>
    <property type="match status" value="1"/>
</dbReference>
<dbReference type="Gene3D" id="2.60.40.420">
    <property type="entry name" value="Cupredoxins - blue copper proteins"/>
    <property type="match status" value="1"/>
</dbReference>
<accession>A0A4P6V6V9</accession>
<evidence type="ECO:0000256" key="3">
    <source>
        <dbReference type="ARBA" id="ARBA00022723"/>
    </source>
</evidence>
<keyword evidence="11" id="KW-1185">Reference proteome</keyword>
<dbReference type="InterPro" id="IPR001235">
    <property type="entry name" value="Copper_blue_Plastocyanin"/>
</dbReference>
<keyword evidence="2" id="KW-0813">Transport</keyword>
<evidence type="ECO:0000313" key="11">
    <source>
        <dbReference type="Proteomes" id="UP000293719"/>
    </source>
</evidence>
<evidence type="ECO:0000256" key="7">
    <source>
        <dbReference type="NCBIfam" id="TIGR02375"/>
    </source>
</evidence>
<dbReference type="EMBL" id="CP036532">
    <property type="protein sequence ID" value="QBK32454.1"/>
    <property type="molecule type" value="Genomic_DNA"/>
</dbReference>
<evidence type="ECO:0000256" key="6">
    <source>
        <dbReference type="ARBA" id="ARBA00023008"/>
    </source>
</evidence>
<reference evidence="10 11" key="1">
    <citation type="journal article" date="2017" name="Int. J. Syst. Evol. Microbiol.">
        <title>Roseitalea porphyridii gen. nov., sp. nov., isolated from a red alga, and reclassification of Hoeflea suaedae Chung et al. 2013 as Pseudohoeflea suaedae gen. nov., comb. nov.</title>
        <authorList>
            <person name="Hyeon J.W."/>
            <person name="Jeong S.E."/>
            <person name="Baek K."/>
            <person name="Jeon C.O."/>
        </authorList>
    </citation>
    <scope>NUCLEOTIDE SEQUENCE [LARGE SCALE GENOMIC DNA]</scope>
    <source>
        <strain evidence="10 11">MA7-20</strain>
    </source>
</reference>
<dbReference type="GO" id="GO:0009055">
    <property type="term" value="F:electron transfer activity"/>
    <property type="evidence" value="ECO:0007669"/>
    <property type="project" value="InterPro"/>
</dbReference>
<feature type="binding site" evidence="8">
    <location>
        <position position="87"/>
    </location>
    <ligand>
        <name>Cu cation</name>
        <dbReference type="ChEBI" id="CHEBI:23378"/>
    </ligand>
</feature>
<organism evidence="10 11">
    <name type="scientific">Roseitalea porphyridii</name>
    <dbReference type="NCBI Taxonomy" id="1852022"/>
    <lineage>
        <taxon>Bacteria</taxon>
        <taxon>Pseudomonadati</taxon>
        <taxon>Pseudomonadota</taxon>
        <taxon>Alphaproteobacteria</taxon>
        <taxon>Hyphomicrobiales</taxon>
        <taxon>Ahrensiaceae</taxon>
        <taxon>Roseitalea</taxon>
    </lineage>
</organism>
<dbReference type="GO" id="GO:0005507">
    <property type="term" value="F:copper ion binding"/>
    <property type="evidence" value="ECO:0007669"/>
    <property type="project" value="UniProtKB-UniRule"/>
</dbReference>
<comment type="cofactor">
    <cofactor evidence="8">
        <name>Cu cation</name>
        <dbReference type="ChEBI" id="CHEBI:23378"/>
    </cofactor>
    <text evidence="8">Binds 1 copper ion per subunit.</text>
</comment>
<keyword evidence="4" id="KW-0574">Periplasm</keyword>
<keyword evidence="3 8" id="KW-0479">Metal-binding</keyword>
<dbReference type="NCBIfam" id="TIGR02375">
    <property type="entry name" value="pseudoazurin"/>
    <property type="match status" value="1"/>
</dbReference>
<evidence type="ECO:0000256" key="4">
    <source>
        <dbReference type="ARBA" id="ARBA00022764"/>
    </source>
</evidence>
<dbReference type="CDD" id="cd04218">
    <property type="entry name" value="Pseudoazurin"/>
    <property type="match status" value="1"/>
</dbReference>
<dbReference type="GO" id="GO:0042597">
    <property type="term" value="C:periplasmic space"/>
    <property type="evidence" value="ECO:0007669"/>
    <property type="project" value="UniProtKB-SubCell"/>
</dbReference>
<feature type="binding site" evidence="8">
    <location>
        <position position="95"/>
    </location>
    <ligand>
        <name>Cu cation</name>
        <dbReference type="ChEBI" id="CHEBI:23378"/>
    </ligand>
</feature>
<feature type="domain" description="Blue (type 1) copper" evidence="9">
    <location>
        <begin position="15"/>
        <end position="101"/>
    </location>
</feature>
<comment type="subcellular location">
    <subcellularLocation>
        <location evidence="1">Periplasm</location>
    </subcellularLocation>
</comment>
<name>A0A4P6V6V9_9HYPH</name>
<feature type="binding site" evidence="8">
    <location>
        <position position="49"/>
    </location>
    <ligand>
        <name>Cu cation</name>
        <dbReference type="ChEBI" id="CHEBI:23378"/>
    </ligand>
</feature>
<dbReference type="Proteomes" id="UP000293719">
    <property type="component" value="Chromosome"/>
</dbReference>
<keyword evidence="6 8" id="KW-0186">Copper</keyword>
<dbReference type="AlphaFoldDB" id="A0A4P6V6V9"/>
<dbReference type="PRINTS" id="PR00156">
    <property type="entry name" value="COPPERBLUE"/>
</dbReference>
<evidence type="ECO:0000259" key="9">
    <source>
        <dbReference type="Pfam" id="PF00127"/>
    </source>
</evidence>
<evidence type="ECO:0000256" key="2">
    <source>
        <dbReference type="ARBA" id="ARBA00022448"/>
    </source>
</evidence>
<dbReference type="InterPro" id="IPR000923">
    <property type="entry name" value="BlueCu_1"/>
</dbReference>
<keyword evidence="5" id="KW-0249">Electron transport</keyword>
<evidence type="ECO:0000256" key="5">
    <source>
        <dbReference type="ARBA" id="ARBA00022982"/>
    </source>
</evidence>
<dbReference type="PRINTS" id="PR00155">
    <property type="entry name" value="AMICYANIN"/>
</dbReference>
<dbReference type="SUPFAM" id="SSF49503">
    <property type="entry name" value="Cupredoxins"/>
    <property type="match status" value="1"/>
</dbReference>
<dbReference type="InterPro" id="IPR008972">
    <property type="entry name" value="Cupredoxin"/>
</dbReference>
<evidence type="ECO:0000313" key="10">
    <source>
        <dbReference type="EMBL" id="QBK32454.1"/>
    </source>
</evidence>
<feature type="binding site" evidence="8">
    <location>
        <position position="90"/>
    </location>
    <ligand>
        <name>Cu cation</name>
        <dbReference type="ChEBI" id="CHEBI:23378"/>
    </ligand>
</feature>
<gene>
    <name evidence="10" type="ORF">E0E05_15935</name>
</gene>
<dbReference type="KEGG" id="rpod:E0E05_15935"/>
<dbReference type="InterPro" id="IPR012745">
    <property type="entry name" value="Pseudoazurin"/>
</dbReference>
<proteinExistence type="predicted"/>
<dbReference type="InterPro" id="IPR002386">
    <property type="entry name" value="Amicyanin/Pseudoazurin"/>
</dbReference>
<evidence type="ECO:0000256" key="1">
    <source>
        <dbReference type="ARBA" id="ARBA00004418"/>
    </source>
</evidence>
<protein>
    <recommendedName>
        <fullName evidence="7">Pseudoazurin</fullName>
    </recommendedName>
</protein>
<dbReference type="OrthoDB" id="7510199at2"/>
<evidence type="ECO:0000256" key="8">
    <source>
        <dbReference type="PIRSR" id="PIRSR602386-1"/>
    </source>
</evidence>